<evidence type="ECO:0000313" key="7">
    <source>
        <dbReference type="EMBL" id="KAK3370131.1"/>
    </source>
</evidence>
<sequence length="426" mass="47712">MAREAEWEGIRSAFEDPEEAAVISRAFDSFAQYERTAHWKATHARRQAFYSLPREQWQVLAGPPFNYLQTLERVDEAIDSNGDLARAIIKASLPAFVPAKPEGAEGADKEIEMPLKWVKTAKPQDIDKARCTIRQFFRDWSAGGEAERKLCYGPVMQALCNEKANKPTGQDSPLLKVLVPGAGLGRLVFDLTANGFDAEGNEISYHQLLGSSYILNMCEREGQHTIYPWIHSFSNHKTRENHLRGYQVPDVHPATRLAEAQKLGRVGTMSMVAADFLCLYSDKAHKDTYDAVAAVFFLDTAPNILRYLETIFHCLKPGGILVNFGPLLWHFEDDAPSKHNTDDEGNSGRLGTETNGIADPGSYELTDEEVMELVGRVGFMVESRETGLEAPYIRDTESMMQSVYKASTWVARKPESRSRKPSAFDL</sequence>
<reference evidence="7" key="1">
    <citation type="journal article" date="2023" name="Mol. Phylogenet. Evol.">
        <title>Genome-scale phylogeny and comparative genomics of the fungal order Sordariales.</title>
        <authorList>
            <person name="Hensen N."/>
            <person name="Bonometti L."/>
            <person name="Westerberg I."/>
            <person name="Brannstrom I.O."/>
            <person name="Guillou S."/>
            <person name="Cros-Aarteil S."/>
            <person name="Calhoun S."/>
            <person name="Haridas S."/>
            <person name="Kuo A."/>
            <person name="Mondo S."/>
            <person name="Pangilinan J."/>
            <person name="Riley R."/>
            <person name="LaButti K."/>
            <person name="Andreopoulos B."/>
            <person name="Lipzen A."/>
            <person name="Chen C."/>
            <person name="Yan M."/>
            <person name="Daum C."/>
            <person name="Ng V."/>
            <person name="Clum A."/>
            <person name="Steindorff A."/>
            <person name="Ohm R.A."/>
            <person name="Martin F."/>
            <person name="Silar P."/>
            <person name="Natvig D.O."/>
            <person name="Lalanne C."/>
            <person name="Gautier V."/>
            <person name="Ament-Velasquez S.L."/>
            <person name="Kruys A."/>
            <person name="Hutchinson M.I."/>
            <person name="Powell A.J."/>
            <person name="Barry K."/>
            <person name="Miller A.N."/>
            <person name="Grigoriev I.V."/>
            <person name="Debuchy R."/>
            <person name="Gladieux P."/>
            <person name="Hiltunen Thoren M."/>
            <person name="Johannesson H."/>
        </authorList>
    </citation>
    <scope>NUCLEOTIDE SEQUENCE</scope>
    <source>
        <strain evidence="7">CBS 232.78</strain>
    </source>
</reference>
<dbReference type="SUPFAM" id="SSF53335">
    <property type="entry name" value="S-adenosyl-L-methionine-dependent methyltransferases"/>
    <property type="match status" value="1"/>
</dbReference>
<dbReference type="AlphaFoldDB" id="A0AAE0K4W0"/>
<feature type="region of interest" description="Disordered" evidence="6">
    <location>
        <begin position="337"/>
        <end position="362"/>
    </location>
</feature>
<proteinExistence type="inferred from homology"/>
<gene>
    <name evidence="7" type="ORF">B0H63DRAFT_308219</name>
</gene>
<evidence type="ECO:0000256" key="6">
    <source>
        <dbReference type="SAM" id="MobiDB-lite"/>
    </source>
</evidence>
<dbReference type="EMBL" id="JAULSW010000009">
    <property type="protein sequence ID" value="KAK3370131.1"/>
    <property type="molecule type" value="Genomic_DNA"/>
</dbReference>
<comment type="caution">
    <text evidence="7">The sequence shown here is derived from an EMBL/GenBank/DDBJ whole genome shotgun (WGS) entry which is preliminary data.</text>
</comment>
<evidence type="ECO:0000256" key="2">
    <source>
        <dbReference type="ARBA" id="ARBA00012003"/>
    </source>
</evidence>
<evidence type="ECO:0000256" key="3">
    <source>
        <dbReference type="ARBA" id="ARBA00022603"/>
    </source>
</evidence>
<reference evidence="7" key="2">
    <citation type="submission" date="2023-06" db="EMBL/GenBank/DDBJ databases">
        <authorList>
            <consortium name="Lawrence Berkeley National Laboratory"/>
            <person name="Haridas S."/>
            <person name="Hensen N."/>
            <person name="Bonometti L."/>
            <person name="Westerberg I."/>
            <person name="Brannstrom I.O."/>
            <person name="Guillou S."/>
            <person name="Cros-Aarteil S."/>
            <person name="Calhoun S."/>
            <person name="Kuo A."/>
            <person name="Mondo S."/>
            <person name="Pangilinan J."/>
            <person name="Riley R."/>
            <person name="LaButti K."/>
            <person name="Andreopoulos B."/>
            <person name="Lipzen A."/>
            <person name="Chen C."/>
            <person name="Yanf M."/>
            <person name="Daum C."/>
            <person name="Ng V."/>
            <person name="Clum A."/>
            <person name="Steindorff A."/>
            <person name="Ohm R."/>
            <person name="Martin F."/>
            <person name="Silar P."/>
            <person name="Natvig D."/>
            <person name="Lalanne C."/>
            <person name="Gautier V."/>
            <person name="Ament-velasquez S.L."/>
            <person name="Kruys A."/>
            <person name="Hutchinson M.I."/>
            <person name="Powell A.J."/>
            <person name="Barry K."/>
            <person name="Miller A.N."/>
            <person name="Grigoriev I.V."/>
            <person name="Debuchy R."/>
            <person name="Gladieux P."/>
            <person name="Thoren M.H."/>
            <person name="Johannesson H."/>
        </authorList>
    </citation>
    <scope>NUCLEOTIDE SEQUENCE</scope>
    <source>
        <strain evidence="7">CBS 232.78</strain>
    </source>
</reference>
<dbReference type="EC" id="2.1.1.22" evidence="2"/>
<evidence type="ECO:0000256" key="5">
    <source>
        <dbReference type="ARBA" id="ARBA00022691"/>
    </source>
</evidence>
<keyword evidence="3" id="KW-0489">Methyltransferase</keyword>
<dbReference type="SMART" id="SM01296">
    <property type="entry name" value="N2227"/>
    <property type="match status" value="1"/>
</dbReference>
<protein>
    <recommendedName>
        <fullName evidence="2">carnosine N-methyltransferase</fullName>
        <ecNumber evidence="2">2.1.1.22</ecNumber>
    </recommendedName>
</protein>
<keyword evidence="4" id="KW-0808">Transferase</keyword>
<accession>A0AAE0K4W0</accession>
<name>A0AAE0K4W0_9PEZI</name>
<dbReference type="GO" id="GO:0030735">
    <property type="term" value="F:carnosine N-methyltransferase activity"/>
    <property type="evidence" value="ECO:0007669"/>
    <property type="project" value="UniProtKB-EC"/>
</dbReference>
<evidence type="ECO:0000313" key="8">
    <source>
        <dbReference type="Proteomes" id="UP001285441"/>
    </source>
</evidence>
<dbReference type="InterPro" id="IPR029063">
    <property type="entry name" value="SAM-dependent_MTases_sf"/>
</dbReference>
<dbReference type="Pfam" id="PF07942">
    <property type="entry name" value="CARME"/>
    <property type="match status" value="1"/>
</dbReference>
<organism evidence="7 8">
    <name type="scientific">Podospora didyma</name>
    <dbReference type="NCBI Taxonomy" id="330526"/>
    <lineage>
        <taxon>Eukaryota</taxon>
        <taxon>Fungi</taxon>
        <taxon>Dikarya</taxon>
        <taxon>Ascomycota</taxon>
        <taxon>Pezizomycotina</taxon>
        <taxon>Sordariomycetes</taxon>
        <taxon>Sordariomycetidae</taxon>
        <taxon>Sordariales</taxon>
        <taxon>Podosporaceae</taxon>
        <taxon>Podospora</taxon>
    </lineage>
</organism>
<evidence type="ECO:0000256" key="4">
    <source>
        <dbReference type="ARBA" id="ARBA00022679"/>
    </source>
</evidence>
<dbReference type="Proteomes" id="UP001285441">
    <property type="component" value="Unassembled WGS sequence"/>
</dbReference>
<dbReference type="Gene3D" id="3.40.50.150">
    <property type="entry name" value="Vaccinia Virus protein VP39"/>
    <property type="match status" value="1"/>
</dbReference>
<dbReference type="InterPro" id="IPR012901">
    <property type="entry name" value="CARME"/>
</dbReference>
<comment type="similarity">
    <text evidence="1">Belongs to the carnosine N-methyltransferase family.</text>
</comment>
<keyword evidence="8" id="KW-1185">Reference proteome</keyword>
<keyword evidence="5" id="KW-0949">S-adenosyl-L-methionine</keyword>
<dbReference type="GO" id="GO:0032259">
    <property type="term" value="P:methylation"/>
    <property type="evidence" value="ECO:0007669"/>
    <property type="project" value="UniProtKB-KW"/>
</dbReference>
<dbReference type="PANTHER" id="PTHR12303">
    <property type="entry name" value="CARNOSINE N-METHYLTRANSFERASE"/>
    <property type="match status" value="1"/>
</dbReference>
<evidence type="ECO:0000256" key="1">
    <source>
        <dbReference type="ARBA" id="ARBA00010086"/>
    </source>
</evidence>
<dbReference type="PANTHER" id="PTHR12303:SF6">
    <property type="entry name" value="CARNOSINE N-METHYLTRANSFERASE"/>
    <property type="match status" value="1"/>
</dbReference>